<evidence type="ECO:0000256" key="3">
    <source>
        <dbReference type="ARBA" id="ARBA00022553"/>
    </source>
</evidence>
<evidence type="ECO:0000256" key="10">
    <source>
        <dbReference type="SAM" id="Phobius"/>
    </source>
</evidence>
<comment type="caution">
    <text evidence="15">The sequence shown here is derived from an EMBL/GenBank/DDBJ whole genome shotgun (WGS) entry which is preliminary data.</text>
</comment>
<comment type="catalytic activity">
    <reaction evidence="1">
        <text>ATP + protein L-histidine = ADP + protein N-phospho-L-histidine.</text>
        <dbReference type="EC" id="2.7.13.3"/>
    </reaction>
</comment>
<dbReference type="GO" id="GO:0000155">
    <property type="term" value="F:phosphorelay sensor kinase activity"/>
    <property type="evidence" value="ECO:0007669"/>
    <property type="project" value="InterPro"/>
</dbReference>
<dbReference type="SUPFAM" id="SSF55874">
    <property type="entry name" value="ATPase domain of HSP90 chaperone/DNA topoisomerase II/histidine kinase"/>
    <property type="match status" value="1"/>
</dbReference>
<keyword evidence="4" id="KW-0808">Transferase</keyword>
<keyword evidence="10" id="KW-0472">Membrane</keyword>
<feature type="domain" description="Response regulatory" evidence="12">
    <location>
        <begin position="1011"/>
        <end position="1131"/>
    </location>
</feature>
<dbReference type="Gene3D" id="3.30.450.20">
    <property type="entry name" value="PAS domain"/>
    <property type="match status" value="3"/>
</dbReference>
<keyword evidence="10" id="KW-1133">Transmembrane helix</keyword>
<dbReference type="InterPro" id="IPR036097">
    <property type="entry name" value="HisK_dim/P_sf"/>
</dbReference>
<dbReference type="Pfam" id="PF13188">
    <property type="entry name" value="PAS_8"/>
    <property type="match status" value="1"/>
</dbReference>
<dbReference type="Pfam" id="PF08448">
    <property type="entry name" value="PAS_4"/>
    <property type="match status" value="1"/>
</dbReference>
<evidence type="ECO:0000256" key="4">
    <source>
        <dbReference type="ARBA" id="ARBA00022679"/>
    </source>
</evidence>
<dbReference type="SMART" id="SM00448">
    <property type="entry name" value="REC"/>
    <property type="match status" value="1"/>
</dbReference>
<dbReference type="InterPro" id="IPR036890">
    <property type="entry name" value="HATPase_C_sf"/>
</dbReference>
<dbReference type="InterPro" id="IPR005467">
    <property type="entry name" value="His_kinase_dom"/>
</dbReference>
<dbReference type="Gene3D" id="3.30.565.10">
    <property type="entry name" value="Histidine kinase-like ATPase, C-terminal domain"/>
    <property type="match status" value="1"/>
</dbReference>
<dbReference type="PANTHER" id="PTHR43065:SF46">
    <property type="entry name" value="C4-DICARBOXYLATE TRANSPORT SENSOR PROTEIN DCTB"/>
    <property type="match status" value="1"/>
</dbReference>
<dbReference type="Pfam" id="PF00072">
    <property type="entry name" value="Response_reg"/>
    <property type="match status" value="1"/>
</dbReference>
<evidence type="ECO:0000259" key="14">
    <source>
        <dbReference type="PROSITE" id="PS50113"/>
    </source>
</evidence>
<evidence type="ECO:0000259" key="13">
    <source>
        <dbReference type="PROSITE" id="PS50112"/>
    </source>
</evidence>
<keyword evidence="10" id="KW-0812">Transmembrane</keyword>
<dbReference type="Pfam" id="PF02518">
    <property type="entry name" value="HATPase_c"/>
    <property type="match status" value="1"/>
</dbReference>
<evidence type="ECO:0000256" key="9">
    <source>
        <dbReference type="PROSITE-ProRule" id="PRU00169"/>
    </source>
</evidence>
<keyword evidence="16" id="KW-1185">Reference proteome</keyword>
<dbReference type="InterPro" id="IPR035965">
    <property type="entry name" value="PAS-like_dom_sf"/>
</dbReference>
<keyword evidence="5" id="KW-0547">Nucleotide-binding</keyword>
<dbReference type="PROSITE" id="PS50109">
    <property type="entry name" value="HIS_KIN"/>
    <property type="match status" value="1"/>
</dbReference>
<feature type="domain" description="Histidine kinase" evidence="11">
    <location>
        <begin position="774"/>
        <end position="990"/>
    </location>
</feature>
<feature type="modified residue" description="4-aspartylphosphate" evidence="9">
    <location>
        <position position="1065"/>
    </location>
</feature>
<evidence type="ECO:0000259" key="11">
    <source>
        <dbReference type="PROSITE" id="PS50109"/>
    </source>
</evidence>
<dbReference type="PROSITE" id="PS50112">
    <property type="entry name" value="PAS"/>
    <property type="match status" value="3"/>
</dbReference>
<dbReference type="InterPro" id="IPR004358">
    <property type="entry name" value="Sig_transdc_His_kin-like_C"/>
</dbReference>
<feature type="transmembrane region" description="Helical" evidence="10">
    <location>
        <begin position="12"/>
        <end position="30"/>
    </location>
</feature>
<accession>A0A6V8NAT2</accession>
<feature type="domain" description="PAS" evidence="13">
    <location>
        <begin position="360"/>
        <end position="435"/>
    </location>
</feature>
<dbReference type="Pfam" id="PF08447">
    <property type="entry name" value="PAS_3"/>
    <property type="match status" value="1"/>
</dbReference>
<evidence type="ECO:0000256" key="8">
    <source>
        <dbReference type="ARBA" id="ARBA00023012"/>
    </source>
</evidence>
<protein>
    <recommendedName>
        <fullName evidence="2">histidine kinase</fullName>
        <ecNumber evidence="2">2.7.13.3</ecNumber>
    </recommendedName>
</protein>
<dbReference type="SMART" id="SM00387">
    <property type="entry name" value="HATPase_c"/>
    <property type="match status" value="1"/>
</dbReference>
<dbReference type="AlphaFoldDB" id="A0A6V8NAT2"/>
<evidence type="ECO:0000256" key="1">
    <source>
        <dbReference type="ARBA" id="ARBA00000085"/>
    </source>
</evidence>
<dbReference type="InterPro" id="IPR003661">
    <property type="entry name" value="HisK_dim/P_dom"/>
</dbReference>
<evidence type="ECO:0000256" key="6">
    <source>
        <dbReference type="ARBA" id="ARBA00022777"/>
    </source>
</evidence>
<evidence type="ECO:0000256" key="5">
    <source>
        <dbReference type="ARBA" id="ARBA00022741"/>
    </source>
</evidence>
<feature type="domain" description="PAC" evidence="14">
    <location>
        <begin position="438"/>
        <end position="490"/>
    </location>
</feature>
<dbReference type="PROSITE" id="PS50113">
    <property type="entry name" value="PAC"/>
    <property type="match status" value="2"/>
</dbReference>
<keyword evidence="8" id="KW-0902">Two-component regulatory system</keyword>
<feature type="domain" description="PAC" evidence="14">
    <location>
        <begin position="581"/>
        <end position="633"/>
    </location>
</feature>
<evidence type="ECO:0000256" key="2">
    <source>
        <dbReference type="ARBA" id="ARBA00012438"/>
    </source>
</evidence>
<dbReference type="GO" id="GO:0005524">
    <property type="term" value="F:ATP binding"/>
    <property type="evidence" value="ECO:0007669"/>
    <property type="project" value="UniProtKB-KW"/>
</dbReference>
<dbReference type="PROSITE" id="PS50110">
    <property type="entry name" value="RESPONSE_REGULATORY"/>
    <property type="match status" value="1"/>
</dbReference>
<dbReference type="SMART" id="SM00388">
    <property type="entry name" value="HisKA"/>
    <property type="match status" value="1"/>
</dbReference>
<gene>
    <name evidence="15" type="ORF">GMLC_33040</name>
</gene>
<keyword evidence="7" id="KW-0067">ATP-binding</keyword>
<dbReference type="InterPro" id="IPR013655">
    <property type="entry name" value="PAS_fold_3"/>
</dbReference>
<dbReference type="RefSeq" id="WP_183362314.1">
    <property type="nucleotide sequence ID" value="NZ_BLXZ01000007.1"/>
</dbReference>
<dbReference type="EC" id="2.7.13.3" evidence="2"/>
<dbReference type="NCBIfam" id="TIGR00229">
    <property type="entry name" value="sensory_box"/>
    <property type="match status" value="3"/>
</dbReference>
<dbReference type="InterPro" id="IPR001789">
    <property type="entry name" value="Sig_transdc_resp-reg_receiver"/>
</dbReference>
<proteinExistence type="predicted"/>
<name>A0A6V8NAT2_9BACT</name>
<organism evidence="15 16">
    <name type="scientific">Geomonas limicola</name>
    <dbReference type="NCBI Taxonomy" id="2740186"/>
    <lineage>
        <taxon>Bacteria</taxon>
        <taxon>Pseudomonadati</taxon>
        <taxon>Thermodesulfobacteriota</taxon>
        <taxon>Desulfuromonadia</taxon>
        <taxon>Geobacterales</taxon>
        <taxon>Geobacteraceae</taxon>
        <taxon>Geomonas</taxon>
    </lineage>
</organism>
<feature type="domain" description="PAS" evidence="13">
    <location>
        <begin position="634"/>
        <end position="706"/>
    </location>
</feature>
<dbReference type="InterPro" id="IPR003594">
    <property type="entry name" value="HATPase_dom"/>
</dbReference>
<keyword evidence="6" id="KW-0418">Kinase</keyword>
<keyword evidence="3 9" id="KW-0597">Phosphoprotein</keyword>
<dbReference type="CDD" id="cd00130">
    <property type="entry name" value="PAS"/>
    <property type="match status" value="3"/>
</dbReference>
<evidence type="ECO:0000256" key="7">
    <source>
        <dbReference type="ARBA" id="ARBA00022840"/>
    </source>
</evidence>
<sequence length="1139" mass="125152">MVFKILSQTSRVLATLIGLALVGYIGYLVLAQYRTQLAVQDAALTQLTSDTSRRATALSYFFGEQKDKLHELSESREVSAYFENKDLGMSFEYGLRASQIMIDELFQKMRNSKRLGGSPIFERLVYIDDSGVLLADTRHGSDGNAASWQNYLGAAKPAPRMALELKGADAKLVLSEPVSFKGRYVGEVVGWISAAQVYQYFIEASAETSRFPVALVFDRNYLNLPARLRTLLGPGQSSLPADIQPLVPYRLPAAPGESGSLGHAILVPVQGTSLSLITVVPGAEMLDTRAPRRMLYTTGGIALFILLGMFYLQRMNTRNAILQVHLAETTLREAEVDERNRMLAAEIEERRQVEAALRESEARFRAMVGAVPVVIYEYRKSGGSEGFSFVGDKISQLAGITAEELTGDAARFLELVHPEDRAGSQRTGDFTVSESGPFSREFRIHPPDGPARWILATALPQPAADPGDLVWTGCLEDITDRKRADLALRESRQQLWDIIDFLPDATLVIDREGRILAWNRAIEVMTGVKAREMIGKGDYEYALPFYGERRPILIDLALNPACQDRPEYAVLRREADTTFGEAYTGSLPNREGRAPFLSATASVLRDSRGKVIAAIECIRDSTERLRAEQLLRESEATLRTLMDNMPAGVWWYNEAGVVEYLNSRFAELFGYRLDELPTLDEWFERAYPDEHQRRFQKESRQALIAEARRRGGTVPPLETLIACRDGSLRHVIVNTQLSQGRTLEILTDITEQEFIHNELLKVQKMESLGVLAGGIAHDFNNILTGIMGNISFAQMVLKEESEARLPLQAAEKASLRAAELAHQLLTFAKGGQPLKKVVSVRNLVSEAVSLALRGTSVQARLSLPMDLRHIEADAGQMNQAFNNIVINAVHAMSGGGTLTVAGENVLLEPGNRLSLPTGPYVKLQFQDEGCGIRQADLKNIFDPYFTTKSGGNGLGLASTLSIVRKHGGHIMVDSELGVGTSFDLFLPASEERAPEQEAHGETVPGERAGGCVLVMDDEEMVRVLAAQILGYLGYQVTTCTDGEQAIAQYRQARESGTPFLAVIMDLTIPGGMGGKEAAQHILAYDPAARLVVSSGYSNDLALSDYSEFGFCGAVRKPYKVSELAETLASLRETGPQGIS</sequence>
<dbReference type="InterPro" id="IPR011006">
    <property type="entry name" value="CheY-like_superfamily"/>
</dbReference>
<dbReference type="InterPro" id="IPR000700">
    <property type="entry name" value="PAS-assoc_C"/>
</dbReference>
<dbReference type="InterPro" id="IPR000014">
    <property type="entry name" value="PAS"/>
</dbReference>
<evidence type="ECO:0000313" key="15">
    <source>
        <dbReference type="EMBL" id="GFO69725.1"/>
    </source>
</evidence>
<dbReference type="EMBL" id="BLXZ01000007">
    <property type="protein sequence ID" value="GFO69725.1"/>
    <property type="molecule type" value="Genomic_DNA"/>
</dbReference>
<dbReference type="Gene3D" id="3.40.50.2300">
    <property type="match status" value="1"/>
</dbReference>
<dbReference type="Proteomes" id="UP000587586">
    <property type="component" value="Unassembled WGS sequence"/>
</dbReference>
<dbReference type="SUPFAM" id="SSF55785">
    <property type="entry name" value="PYP-like sensor domain (PAS domain)"/>
    <property type="match status" value="3"/>
</dbReference>
<dbReference type="CDD" id="cd00082">
    <property type="entry name" value="HisKA"/>
    <property type="match status" value="1"/>
</dbReference>
<reference evidence="16" key="1">
    <citation type="submission" date="2020-06" db="EMBL/GenBank/DDBJ databases">
        <title>Draft genomic sequecing of Geomonas sp. Red745.</title>
        <authorList>
            <person name="Itoh H."/>
            <person name="Xu Z.X."/>
            <person name="Ushijima N."/>
            <person name="Masuda Y."/>
            <person name="Shiratori Y."/>
            <person name="Senoo K."/>
        </authorList>
    </citation>
    <scope>NUCLEOTIDE SEQUENCE [LARGE SCALE GENOMIC DNA]</scope>
    <source>
        <strain evidence="16">Red745</strain>
    </source>
</reference>
<dbReference type="SUPFAM" id="SSF52172">
    <property type="entry name" value="CheY-like"/>
    <property type="match status" value="1"/>
</dbReference>
<dbReference type="SMART" id="SM00091">
    <property type="entry name" value="PAS"/>
    <property type="match status" value="3"/>
</dbReference>
<dbReference type="SUPFAM" id="SSF47384">
    <property type="entry name" value="Homodimeric domain of signal transducing histidine kinase"/>
    <property type="match status" value="1"/>
</dbReference>
<dbReference type="PRINTS" id="PR00344">
    <property type="entry name" value="BCTRLSENSOR"/>
</dbReference>
<dbReference type="PANTHER" id="PTHR43065">
    <property type="entry name" value="SENSOR HISTIDINE KINASE"/>
    <property type="match status" value="1"/>
</dbReference>
<feature type="domain" description="PAS" evidence="13">
    <location>
        <begin position="491"/>
        <end position="544"/>
    </location>
</feature>
<evidence type="ECO:0000313" key="16">
    <source>
        <dbReference type="Proteomes" id="UP000587586"/>
    </source>
</evidence>
<feature type="transmembrane region" description="Helical" evidence="10">
    <location>
        <begin position="294"/>
        <end position="312"/>
    </location>
</feature>
<evidence type="ECO:0000259" key="12">
    <source>
        <dbReference type="PROSITE" id="PS50110"/>
    </source>
</evidence>
<dbReference type="InterPro" id="IPR013656">
    <property type="entry name" value="PAS_4"/>
</dbReference>
<dbReference type="CDD" id="cd17546">
    <property type="entry name" value="REC_hyHK_CKI1_RcsC-like"/>
    <property type="match status" value="1"/>
</dbReference>
<dbReference type="Gene3D" id="1.10.287.130">
    <property type="match status" value="1"/>
</dbReference>